<sequence>MIFIECSDPNIQCLNAECVQTNDPDIPVYCQCYDGTRRDPRQNDSCPLSPCYEKDTETPICQNNGTCRIINNGYFCECTGGFAGVNCTKSLR</sequence>
<dbReference type="PROSITE" id="PS50026">
    <property type="entry name" value="EGF_3"/>
    <property type="match status" value="1"/>
</dbReference>
<keyword evidence="1" id="KW-0245">EGF-like domain</keyword>
<feature type="non-terminal residue" evidence="3">
    <location>
        <position position="1"/>
    </location>
</feature>
<dbReference type="Pfam" id="PF00008">
    <property type="entry name" value="EGF"/>
    <property type="match status" value="1"/>
</dbReference>
<comment type="caution">
    <text evidence="3">The sequence shown here is derived from an EMBL/GenBank/DDBJ whole genome shotgun (WGS) entry which is preliminary data.</text>
</comment>
<dbReference type="InterPro" id="IPR000742">
    <property type="entry name" value="EGF"/>
</dbReference>
<dbReference type="CDD" id="cd00054">
    <property type="entry name" value="EGF_CA"/>
    <property type="match status" value="1"/>
</dbReference>
<dbReference type="SMART" id="SM00181">
    <property type="entry name" value="EGF"/>
    <property type="match status" value="2"/>
</dbReference>
<proteinExistence type="predicted"/>
<evidence type="ECO:0000313" key="4">
    <source>
        <dbReference type="Proteomes" id="UP000663836"/>
    </source>
</evidence>
<feature type="domain" description="EGF-like" evidence="2">
    <location>
        <begin position="52"/>
        <end position="88"/>
    </location>
</feature>
<dbReference type="EMBL" id="CAJOBD010059601">
    <property type="protein sequence ID" value="CAF4378564.1"/>
    <property type="molecule type" value="Genomic_DNA"/>
</dbReference>
<keyword evidence="1" id="KW-1015">Disulfide bond</keyword>
<dbReference type="SUPFAM" id="SSF57196">
    <property type="entry name" value="EGF/Laminin"/>
    <property type="match status" value="1"/>
</dbReference>
<dbReference type="PROSITE" id="PS01186">
    <property type="entry name" value="EGF_2"/>
    <property type="match status" value="1"/>
</dbReference>
<evidence type="ECO:0000313" key="3">
    <source>
        <dbReference type="EMBL" id="CAF4378564.1"/>
    </source>
</evidence>
<accession>A0A820MW63</accession>
<comment type="caution">
    <text evidence="1">Lacks conserved residue(s) required for the propagation of feature annotation.</text>
</comment>
<organism evidence="3 4">
    <name type="scientific">Rotaria sordida</name>
    <dbReference type="NCBI Taxonomy" id="392033"/>
    <lineage>
        <taxon>Eukaryota</taxon>
        <taxon>Metazoa</taxon>
        <taxon>Spiralia</taxon>
        <taxon>Gnathifera</taxon>
        <taxon>Rotifera</taxon>
        <taxon>Eurotatoria</taxon>
        <taxon>Bdelloidea</taxon>
        <taxon>Philodinida</taxon>
        <taxon>Philodinidae</taxon>
        <taxon>Rotaria</taxon>
    </lineage>
</organism>
<reference evidence="3" key="1">
    <citation type="submission" date="2021-02" db="EMBL/GenBank/DDBJ databases">
        <authorList>
            <person name="Nowell W R."/>
        </authorList>
    </citation>
    <scope>NUCLEOTIDE SEQUENCE</scope>
</reference>
<dbReference type="Proteomes" id="UP000663836">
    <property type="component" value="Unassembled WGS sequence"/>
</dbReference>
<dbReference type="AlphaFoldDB" id="A0A820MW63"/>
<evidence type="ECO:0000256" key="1">
    <source>
        <dbReference type="PROSITE-ProRule" id="PRU00076"/>
    </source>
</evidence>
<name>A0A820MW63_9BILA</name>
<protein>
    <recommendedName>
        <fullName evidence="2">EGF-like domain-containing protein</fullName>
    </recommendedName>
</protein>
<dbReference type="Gene3D" id="2.10.25.10">
    <property type="entry name" value="Laminin"/>
    <property type="match status" value="1"/>
</dbReference>
<gene>
    <name evidence="3" type="ORF">JBS370_LOCUS42771</name>
</gene>
<feature type="disulfide bond" evidence="1">
    <location>
        <begin position="78"/>
        <end position="87"/>
    </location>
</feature>
<dbReference type="PROSITE" id="PS00022">
    <property type="entry name" value="EGF_1"/>
    <property type="match status" value="1"/>
</dbReference>
<evidence type="ECO:0000259" key="2">
    <source>
        <dbReference type="PROSITE" id="PS50026"/>
    </source>
</evidence>